<sequence>MKKKIDSNEVKTDTKPKIITINNNLRVIDESGKIEYANNLFAQLRASGELDIFEEREKKRKEEYEKAQKES</sequence>
<protein>
    <submittedName>
        <fullName evidence="1">Uncharacterized protein</fullName>
    </submittedName>
</protein>
<dbReference type="EMBL" id="CP013690">
    <property type="protein sequence ID" value="ALU25590.1"/>
    <property type="molecule type" value="Genomic_DNA"/>
</dbReference>
<organism evidence="1 2">
    <name type="scientific">Myroides odoratimimus</name>
    <dbReference type="NCBI Taxonomy" id="76832"/>
    <lineage>
        <taxon>Bacteria</taxon>
        <taxon>Pseudomonadati</taxon>
        <taxon>Bacteroidota</taxon>
        <taxon>Flavobacteriia</taxon>
        <taxon>Flavobacteriales</taxon>
        <taxon>Flavobacteriaceae</taxon>
        <taxon>Myroides</taxon>
    </lineage>
</organism>
<evidence type="ECO:0000313" key="1">
    <source>
        <dbReference type="EMBL" id="ALU25590.1"/>
    </source>
</evidence>
<proteinExistence type="predicted"/>
<dbReference type="Proteomes" id="UP000069030">
    <property type="component" value="Chromosome"/>
</dbReference>
<evidence type="ECO:0000313" key="2">
    <source>
        <dbReference type="Proteomes" id="UP000069030"/>
    </source>
</evidence>
<dbReference type="RefSeq" id="WP_058699197.1">
    <property type="nucleotide sequence ID" value="NZ_CP013690.1"/>
</dbReference>
<reference evidence="1 2" key="1">
    <citation type="journal article" date="2016" name="J. Zhejiang Univ. Sci. B">
        <title>Antibiotic resistance mechanisms of Myroides sp.</title>
        <authorList>
            <person name="Hu S."/>
            <person name="Yuan S."/>
            <person name="Qu H."/>
            <person name="Jiang T."/>
            <person name="Zhou Y."/>
            <person name="Wang M."/>
            <person name="Ming D."/>
        </authorList>
    </citation>
    <scope>NUCLEOTIDE SEQUENCE [LARGE SCALE GENOMIC DNA]</scope>
    <source>
        <strain evidence="1 2">PR63039</strain>
    </source>
</reference>
<gene>
    <name evidence="1" type="ORF">AS202_05320</name>
</gene>
<dbReference type="KEGG" id="mod:AS202_05320"/>
<dbReference type="AlphaFoldDB" id="A0AAI8C3Z7"/>
<name>A0AAI8C3Z7_9FLAO</name>
<accession>A0AAI8C3Z7</accession>